<dbReference type="AlphaFoldDB" id="A0AAV5WCV3"/>
<gene>
    <name evidence="2" type="ORF">PFISCL1PPCAC_20655</name>
</gene>
<evidence type="ECO:0000313" key="3">
    <source>
        <dbReference type="Proteomes" id="UP001432322"/>
    </source>
</evidence>
<feature type="compositionally biased region" description="Pro residues" evidence="1">
    <location>
        <begin position="74"/>
        <end position="85"/>
    </location>
</feature>
<feature type="region of interest" description="Disordered" evidence="1">
    <location>
        <begin position="71"/>
        <end position="93"/>
    </location>
</feature>
<feature type="non-terminal residue" evidence="2">
    <location>
        <position position="1"/>
    </location>
</feature>
<evidence type="ECO:0008006" key="4">
    <source>
        <dbReference type="Google" id="ProtNLM"/>
    </source>
</evidence>
<organism evidence="2 3">
    <name type="scientific">Pristionchus fissidentatus</name>
    <dbReference type="NCBI Taxonomy" id="1538716"/>
    <lineage>
        <taxon>Eukaryota</taxon>
        <taxon>Metazoa</taxon>
        <taxon>Ecdysozoa</taxon>
        <taxon>Nematoda</taxon>
        <taxon>Chromadorea</taxon>
        <taxon>Rhabditida</taxon>
        <taxon>Rhabditina</taxon>
        <taxon>Diplogasteromorpha</taxon>
        <taxon>Diplogasteroidea</taxon>
        <taxon>Neodiplogasteridae</taxon>
        <taxon>Pristionchus</taxon>
    </lineage>
</organism>
<name>A0AAV5WCV3_9BILA</name>
<keyword evidence="3" id="KW-1185">Reference proteome</keyword>
<sequence length="93" mass="10179">SGVETMAEPILTPEQWQLFWDLKEMFPHVSGVAIKTHLDKGHEQLTEMIFNNQLPAGDQFIGDSEPPVEVIAPAPAPTPRPPTVPVRPVGLMG</sequence>
<comment type="caution">
    <text evidence="2">The sequence shown here is derived from an EMBL/GenBank/DDBJ whole genome shotgun (WGS) entry which is preliminary data.</text>
</comment>
<dbReference type="EMBL" id="BTSY01000005">
    <property type="protein sequence ID" value="GMT29358.1"/>
    <property type="molecule type" value="Genomic_DNA"/>
</dbReference>
<evidence type="ECO:0000313" key="2">
    <source>
        <dbReference type="EMBL" id="GMT29358.1"/>
    </source>
</evidence>
<accession>A0AAV5WCV3</accession>
<dbReference type="Proteomes" id="UP001432322">
    <property type="component" value="Unassembled WGS sequence"/>
</dbReference>
<proteinExistence type="predicted"/>
<reference evidence="2" key="1">
    <citation type="submission" date="2023-10" db="EMBL/GenBank/DDBJ databases">
        <title>Genome assembly of Pristionchus species.</title>
        <authorList>
            <person name="Yoshida K."/>
            <person name="Sommer R.J."/>
        </authorList>
    </citation>
    <scope>NUCLEOTIDE SEQUENCE</scope>
    <source>
        <strain evidence="2">RS5133</strain>
    </source>
</reference>
<feature type="non-terminal residue" evidence="2">
    <location>
        <position position="93"/>
    </location>
</feature>
<protein>
    <recommendedName>
        <fullName evidence="4">CUE domain-containing protein</fullName>
    </recommendedName>
</protein>
<evidence type="ECO:0000256" key="1">
    <source>
        <dbReference type="SAM" id="MobiDB-lite"/>
    </source>
</evidence>